<evidence type="ECO:0000313" key="3">
    <source>
        <dbReference type="WBParaSite" id="maker-uti_cns_0006156-snap-gene-0.20-mRNA-1"/>
    </source>
</evidence>
<dbReference type="AlphaFoldDB" id="A0A1I8HGW1"/>
<dbReference type="PANTHER" id="PTHR21446">
    <property type="entry name" value="DUF3504 DOMAIN-CONTAINING PROTEIN"/>
    <property type="match status" value="1"/>
</dbReference>
<accession>A0A1I8HGW1</accession>
<proteinExistence type="predicted"/>
<dbReference type="InterPro" id="IPR013762">
    <property type="entry name" value="Integrase-like_cat_sf"/>
</dbReference>
<reference evidence="3" key="1">
    <citation type="submission" date="2016-11" db="UniProtKB">
        <authorList>
            <consortium name="WormBaseParasite"/>
        </authorList>
    </citation>
    <scope>IDENTIFICATION</scope>
</reference>
<evidence type="ECO:0000256" key="1">
    <source>
        <dbReference type="ARBA" id="ARBA00023172"/>
    </source>
</evidence>
<dbReference type="GO" id="GO:0015074">
    <property type="term" value="P:DNA integration"/>
    <property type="evidence" value="ECO:0007669"/>
    <property type="project" value="InterPro"/>
</dbReference>
<keyword evidence="1" id="KW-0233">DNA recombination</keyword>
<name>A0A1I8HGW1_9PLAT</name>
<organism evidence="2 3">
    <name type="scientific">Macrostomum lignano</name>
    <dbReference type="NCBI Taxonomy" id="282301"/>
    <lineage>
        <taxon>Eukaryota</taxon>
        <taxon>Metazoa</taxon>
        <taxon>Spiralia</taxon>
        <taxon>Lophotrochozoa</taxon>
        <taxon>Platyhelminthes</taxon>
        <taxon>Rhabditophora</taxon>
        <taxon>Macrostomorpha</taxon>
        <taxon>Macrostomida</taxon>
        <taxon>Macrostomidae</taxon>
        <taxon>Macrostomum</taxon>
    </lineage>
</organism>
<dbReference type="PANTHER" id="PTHR21446:SF12">
    <property type="entry name" value="POTASSIUM CHANNEL TETRAMERIZATION DOMAIN CONTAINING 1"/>
    <property type="match status" value="1"/>
</dbReference>
<sequence>DENIFNVLLHFALRGRENLRELTPGCFEIVSEGGTEFVRVAVAMLSKNVKASLNEKAFKDLKLARMYSVQDKAVCPVEAFKMYVSQLPNGCEVLFPRLNKSGFSACQRLGKDSLGDFMKNLSACLALQRKYTNHCVRVTTVNCLAKAGFDNQAITLMTGHKNSSSVDVYKRRDMDCVARMSACLAAYGSKVTKIDDDAESTIESVTTGSDRGELMKAPEGGQDLPRSLCGGQFYNCTFNFYGK</sequence>
<dbReference type="GO" id="GO:0006310">
    <property type="term" value="P:DNA recombination"/>
    <property type="evidence" value="ECO:0007669"/>
    <property type="project" value="UniProtKB-KW"/>
</dbReference>
<dbReference type="GO" id="GO:0003677">
    <property type="term" value="F:DNA binding"/>
    <property type="evidence" value="ECO:0007669"/>
    <property type="project" value="InterPro"/>
</dbReference>
<dbReference type="InterPro" id="IPR052787">
    <property type="entry name" value="MAVS"/>
</dbReference>
<dbReference type="SUPFAM" id="SSF56349">
    <property type="entry name" value="DNA breaking-rejoining enzymes"/>
    <property type="match status" value="1"/>
</dbReference>
<dbReference type="WBParaSite" id="maker-uti_cns_0006156-snap-gene-0.20-mRNA-1">
    <property type="protein sequence ID" value="maker-uti_cns_0006156-snap-gene-0.20-mRNA-1"/>
    <property type="gene ID" value="maker-uti_cns_0006156-snap-gene-0.20"/>
</dbReference>
<protein>
    <submittedName>
        <fullName evidence="3">Tyr recombinase domain-containing protein</fullName>
    </submittedName>
</protein>
<keyword evidence="2" id="KW-1185">Reference proteome</keyword>
<dbReference type="InterPro" id="IPR011010">
    <property type="entry name" value="DNA_brk_join_enz"/>
</dbReference>
<evidence type="ECO:0000313" key="2">
    <source>
        <dbReference type="Proteomes" id="UP000095280"/>
    </source>
</evidence>
<dbReference type="Gene3D" id="1.10.443.10">
    <property type="entry name" value="Intergrase catalytic core"/>
    <property type="match status" value="1"/>
</dbReference>
<dbReference type="Proteomes" id="UP000095280">
    <property type="component" value="Unplaced"/>
</dbReference>